<keyword evidence="3" id="KW-1185">Reference proteome</keyword>
<keyword evidence="1" id="KW-0472">Membrane</keyword>
<dbReference type="EMBL" id="BMDJ01000002">
    <property type="protein sequence ID" value="GGI23772.1"/>
    <property type="molecule type" value="Genomic_DNA"/>
</dbReference>
<evidence type="ECO:0000313" key="3">
    <source>
        <dbReference type="Proteomes" id="UP000645390"/>
    </source>
</evidence>
<evidence type="ECO:0000256" key="1">
    <source>
        <dbReference type="SAM" id="Phobius"/>
    </source>
</evidence>
<dbReference type="Proteomes" id="UP000645390">
    <property type="component" value="Unassembled WGS sequence"/>
</dbReference>
<proteinExistence type="predicted"/>
<protein>
    <submittedName>
        <fullName evidence="2">Uncharacterized protein</fullName>
    </submittedName>
</protein>
<comment type="caution">
    <text evidence="2">The sequence shown here is derived from an EMBL/GenBank/DDBJ whole genome shotgun (WGS) entry which is preliminary data.</text>
</comment>
<reference evidence="3" key="1">
    <citation type="journal article" date="2019" name="Int. J. Syst. Evol. Microbiol.">
        <title>The Global Catalogue of Microorganisms (GCM) 10K type strain sequencing project: providing services to taxonomists for standard genome sequencing and annotation.</title>
        <authorList>
            <consortium name="The Broad Institute Genomics Platform"/>
            <consortium name="The Broad Institute Genome Sequencing Center for Infectious Disease"/>
            <person name="Wu L."/>
            <person name="Ma J."/>
        </authorList>
    </citation>
    <scope>NUCLEOTIDE SEQUENCE [LARGE SCALE GENOMIC DNA]</scope>
    <source>
        <strain evidence="3">CCM 8939</strain>
    </source>
</reference>
<keyword evidence="1" id="KW-0812">Transmembrane</keyword>
<evidence type="ECO:0000313" key="2">
    <source>
        <dbReference type="EMBL" id="GGI23772.1"/>
    </source>
</evidence>
<keyword evidence="1" id="KW-1133">Transmembrane helix</keyword>
<name>A0ABQ2BG96_9SPHI</name>
<accession>A0ABQ2BG96</accession>
<sequence>MPAYISGILWANNYLNEKWFKWQIVLSIIVHLVLIVEVVFYLFPVRSDDTWIGWGELSEKVLIIKKEQHADFVFSADGYKTSAELNLYSKSFIYGQNVLGEPALEFDFLGTDLNKLSGQDAIFIDSDPDFKDLGMDYVIPKKLMRYFSSVQQLPPIIIKRNNRAIRKFLIYLCKDYHRPFQKKSNKPIY</sequence>
<feature type="transmembrane region" description="Helical" evidence="1">
    <location>
        <begin position="20"/>
        <end position="43"/>
    </location>
</feature>
<organism evidence="2 3">
    <name type="scientific">Pedobacter mendelii</name>
    <dbReference type="NCBI Taxonomy" id="1908240"/>
    <lineage>
        <taxon>Bacteria</taxon>
        <taxon>Pseudomonadati</taxon>
        <taxon>Bacteroidota</taxon>
        <taxon>Sphingobacteriia</taxon>
        <taxon>Sphingobacteriales</taxon>
        <taxon>Sphingobacteriaceae</taxon>
        <taxon>Pedobacter</taxon>
    </lineage>
</organism>
<gene>
    <name evidence="2" type="ORF">GCM10008119_09330</name>
</gene>